<organism evidence="1 2">
    <name type="scientific">Candidatus Mcinerneyibacterium aminivorans</name>
    <dbReference type="NCBI Taxonomy" id="2703815"/>
    <lineage>
        <taxon>Bacteria</taxon>
        <taxon>Candidatus Macinerneyibacteriota</taxon>
        <taxon>Candidatus Mcinerneyibacteria</taxon>
        <taxon>Candidatus Mcinerneyibacteriales</taxon>
        <taxon>Candidatus Mcinerneyibacteriaceae</taxon>
        <taxon>Candidatus Mcinerneyibacterium</taxon>
    </lineage>
</organism>
<comment type="caution">
    <text evidence="1">The sequence shown here is derived from an EMBL/GenBank/DDBJ whole genome shotgun (WGS) entry which is preliminary data.</text>
</comment>
<keyword evidence="2" id="KW-1185">Reference proteome</keyword>
<gene>
    <name evidence="1" type="ORF">FXF47_05315</name>
</gene>
<dbReference type="EMBL" id="VSIX01000046">
    <property type="protein sequence ID" value="TYB31210.1"/>
    <property type="molecule type" value="Genomic_DNA"/>
</dbReference>
<feature type="non-terminal residue" evidence="1">
    <location>
        <position position="103"/>
    </location>
</feature>
<dbReference type="AlphaFoldDB" id="A0A5D0MIF8"/>
<protein>
    <submittedName>
        <fullName evidence="1">GxxExxY protein</fullName>
    </submittedName>
</protein>
<sequence length="103" mass="12077">MDKILYKNLSYKIIGLAMKIHRELGDGFLEKVYENSLMLLLEKENIKAEQQTPIKVFYKNKLVGKYFSDILVNDEIILELKTVKNISKKHKAQMINYLNATKK</sequence>
<dbReference type="Proteomes" id="UP000324143">
    <property type="component" value="Unassembled WGS sequence"/>
</dbReference>
<proteinExistence type="predicted"/>
<dbReference type="NCBIfam" id="TIGR04256">
    <property type="entry name" value="GxxExxY"/>
    <property type="match status" value="1"/>
</dbReference>
<evidence type="ECO:0000313" key="2">
    <source>
        <dbReference type="Proteomes" id="UP000324143"/>
    </source>
</evidence>
<name>A0A5D0MIF8_9BACT</name>
<reference evidence="1" key="1">
    <citation type="submission" date="2019-08" db="EMBL/GenBank/DDBJ databases">
        <title>Genomic characterization of a novel candidate phylum (ARYD3) from a high temperature, high salinity tertiary oil reservoir in north central Oklahoma, USA.</title>
        <authorList>
            <person name="Youssef N.H."/>
            <person name="Yadav A."/>
            <person name="Elshahed M.S."/>
        </authorList>
    </citation>
    <scope>NUCLEOTIDE SEQUENCE [LARGE SCALE GENOMIC DNA]</scope>
    <source>
        <strain evidence="1">ARYD3</strain>
    </source>
</reference>
<dbReference type="InterPro" id="IPR026350">
    <property type="entry name" value="GxxExxY"/>
</dbReference>
<accession>A0A5D0MIF8</accession>
<evidence type="ECO:0000313" key="1">
    <source>
        <dbReference type="EMBL" id="TYB31210.1"/>
    </source>
</evidence>
<dbReference type="Pfam" id="PF13366">
    <property type="entry name" value="PDDEXK_3"/>
    <property type="match status" value="1"/>
</dbReference>